<dbReference type="OrthoDB" id="416222at2759"/>
<evidence type="ECO:0000256" key="7">
    <source>
        <dbReference type="ARBA" id="ARBA00023180"/>
    </source>
</evidence>
<dbReference type="InterPro" id="IPR017853">
    <property type="entry name" value="GH"/>
</dbReference>
<proteinExistence type="inferred from homology"/>
<dbReference type="InterPro" id="IPR002772">
    <property type="entry name" value="Glyco_hydro_3_C"/>
</dbReference>
<feature type="compositionally biased region" description="Pro residues" evidence="11">
    <location>
        <begin position="104"/>
        <end position="116"/>
    </location>
</feature>
<dbReference type="Pfam" id="PF14310">
    <property type="entry name" value="Fn3-like"/>
    <property type="match status" value="1"/>
</dbReference>
<keyword evidence="7" id="KW-0325">Glycoprotein</keyword>
<feature type="chain" id="PRO_5040399249" description="beta-glucosidase" evidence="12">
    <location>
        <begin position="22"/>
        <end position="849"/>
    </location>
</feature>
<dbReference type="Proteomes" id="UP000886523">
    <property type="component" value="Unassembled WGS sequence"/>
</dbReference>
<dbReference type="Pfam" id="PF01915">
    <property type="entry name" value="Glyco_hydro_3_C"/>
    <property type="match status" value="1"/>
</dbReference>
<protein>
    <recommendedName>
        <fullName evidence="4">beta-glucosidase</fullName>
        <ecNumber evidence="4">3.2.1.21</ecNumber>
    </recommendedName>
</protein>
<keyword evidence="6" id="KW-0136">Cellulose degradation</keyword>
<dbReference type="Pfam" id="PF00933">
    <property type="entry name" value="Glyco_hydro_3"/>
    <property type="match status" value="1"/>
</dbReference>
<evidence type="ECO:0000259" key="13">
    <source>
        <dbReference type="SMART" id="SM01217"/>
    </source>
</evidence>
<feature type="signal peptide" evidence="12">
    <location>
        <begin position="1"/>
        <end position="21"/>
    </location>
</feature>
<evidence type="ECO:0000256" key="4">
    <source>
        <dbReference type="ARBA" id="ARBA00012744"/>
    </source>
</evidence>
<dbReference type="InterPro" id="IPR013783">
    <property type="entry name" value="Ig-like_fold"/>
</dbReference>
<reference evidence="14" key="1">
    <citation type="journal article" date="2020" name="Nat. Commun.">
        <title>Large-scale genome sequencing of mycorrhizal fungi provides insights into the early evolution of symbiotic traits.</title>
        <authorList>
            <person name="Miyauchi S."/>
            <person name="Kiss E."/>
            <person name="Kuo A."/>
            <person name="Drula E."/>
            <person name="Kohler A."/>
            <person name="Sanchez-Garcia M."/>
            <person name="Morin E."/>
            <person name="Andreopoulos B."/>
            <person name="Barry K.W."/>
            <person name="Bonito G."/>
            <person name="Buee M."/>
            <person name="Carver A."/>
            <person name="Chen C."/>
            <person name="Cichocki N."/>
            <person name="Clum A."/>
            <person name="Culley D."/>
            <person name="Crous P.W."/>
            <person name="Fauchery L."/>
            <person name="Girlanda M."/>
            <person name="Hayes R.D."/>
            <person name="Keri Z."/>
            <person name="LaButti K."/>
            <person name="Lipzen A."/>
            <person name="Lombard V."/>
            <person name="Magnuson J."/>
            <person name="Maillard F."/>
            <person name="Murat C."/>
            <person name="Nolan M."/>
            <person name="Ohm R.A."/>
            <person name="Pangilinan J."/>
            <person name="Pereira M.F."/>
            <person name="Perotto S."/>
            <person name="Peter M."/>
            <person name="Pfister S."/>
            <person name="Riley R."/>
            <person name="Sitrit Y."/>
            <person name="Stielow J.B."/>
            <person name="Szollosi G."/>
            <person name="Zifcakova L."/>
            <person name="Stursova M."/>
            <person name="Spatafora J.W."/>
            <person name="Tedersoo L."/>
            <person name="Vaario L.M."/>
            <person name="Yamada A."/>
            <person name="Yan M."/>
            <person name="Wang P."/>
            <person name="Xu J."/>
            <person name="Bruns T."/>
            <person name="Baldrian P."/>
            <person name="Vilgalys R."/>
            <person name="Dunand C."/>
            <person name="Henrissat B."/>
            <person name="Grigoriev I.V."/>
            <person name="Hibbett D."/>
            <person name="Nagy L.G."/>
            <person name="Martin F.M."/>
        </authorList>
    </citation>
    <scope>NUCLEOTIDE SEQUENCE</scope>
    <source>
        <strain evidence="14">UP504</strain>
    </source>
</reference>
<keyword evidence="9" id="KW-0326">Glycosidase</keyword>
<name>A0A9P6ATA2_9AGAM</name>
<evidence type="ECO:0000256" key="8">
    <source>
        <dbReference type="ARBA" id="ARBA00023277"/>
    </source>
</evidence>
<dbReference type="InterPro" id="IPR036962">
    <property type="entry name" value="Glyco_hydro_3_N_sf"/>
</dbReference>
<evidence type="ECO:0000256" key="1">
    <source>
        <dbReference type="ARBA" id="ARBA00000448"/>
    </source>
</evidence>
<evidence type="ECO:0000256" key="9">
    <source>
        <dbReference type="ARBA" id="ARBA00023295"/>
    </source>
</evidence>
<evidence type="ECO:0000256" key="12">
    <source>
        <dbReference type="SAM" id="SignalP"/>
    </source>
</evidence>
<evidence type="ECO:0000313" key="14">
    <source>
        <dbReference type="EMBL" id="KAF9511518.1"/>
    </source>
</evidence>
<dbReference type="PRINTS" id="PR00133">
    <property type="entry name" value="GLHYDRLASE3"/>
</dbReference>
<dbReference type="PANTHER" id="PTHR42715:SF2">
    <property type="entry name" value="BETA-GLUCOSIDASE F-RELATED"/>
    <property type="match status" value="1"/>
</dbReference>
<accession>A0A9P6ATA2</accession>
<dbReference type="PANTHER" id="PTHR42715">
    <property type="entry name" value="BETA-GLUCOSIDASE"/>
    <property type="match status" value="1"/>
</dbReference>
<dbReference type="GO" id="GO:0030245">
    <property type="term" value="P:cellulose catabolic process"/>
    <property type="evidence" value="ECO:0007669"/>
    <property type="project" value="UniProtKB-KW"/>
</dbReference>
<dbReference type="InterPro" id="IPR026891">
    <property type="entry name" value="Fn3-like"/>
</dbReference>
<comment type="similarity">
    <text evidence="3">Belongs to the glycosyl hydrolase 3 family.</text>
</comment>
<dbReference type="FunFam" id="3.20.20.300:FF:000002">
    <property type="entry name" value="Probable beta-glucosidase"/>
    <property type="match status" value="1"/>
</dbReference>
<organism evidence="14 15">
    <name type="scientific">Hydnum rufescens UP504</name>
    <dbReference type="NCBI Taxonomy" id="1448309"/>
    <lineage>
        <taxon>Eukaryota</taxon>
        <taxon>Fungi</taxon>
        <taxon>Dikarya</taxon>
        <taxon>Basidiomycota</taxon>
        <taxon>Agaricomycotina</taxon>
        <taxon>Agaricomycetes</taxon>
        <taxon>Cantharellales</taxon>
        <taxon>Hydnaceae</taxon>
        <taxon>Hydnum</taxon>
    </lineage>
</organism>
<sequence length="849" mass="92232">MATFNIALLVVWILLACSANAGSPHHRQAPNSTTYGHKWNATKTSMWKPTTKLSNLTTHSWSSPSVPTEKPCLTACGSGSPETGTIVTVTTVIVTSLYPIPTDGPMPSAPYTPPRPGSRNHTRSPAVRGLGAWAEPVKRARQVVASLTLEERVNLTTGVGWMNGHCVGNIPPLASIGFPGLCLEDSPLGVRFADHATAFPAGINAAATWDRHLIRERGIAMGAEFRGKGVNIQLAGRNWEGFGADPYLVGESAYETIIGIQSQGVQATAKHYIGNEQEHNRTTSSSNIDDRTMHEIYAHPFMRSVAADVASVMCSYINGTWACEDEYALNDILKGEIGFQGYIMSDWSATHSTLSAEAGLDMTMPGDIVFNDNVTYFGQNLTDYVNNGTIAESRVNDMATRILAAYYLLKQDQDFPPVNFDAFHPDDPFNQHVVVISARHQQIAHDVAASSTILLKNIQNALPLQKPKTLVIIGSDAMPPPNGPNGFPDRGGVSGTLAMGWGSGTANFPYLISPLEAIQARCRKDLTTVSWFSNDWDLDTAGSVAQYKDVAIVFVNSDSGEDYITVAGNEGDRNNLTSWHNGDALIQTVAANNSNTIVVVHSVGPLILETWIDHPNITAVLWAGLPGQESGNAVRDVLYGDWNPNGKLPYTIARNASDYSGSIVTDSDPVSIKQIPYTERLLIDYRHFDAWGISPRFEFGFGLSYTTYEYSNLQIRMKSYGDEGELEAAWAKGNVGNHWIGSSLDTWLHRPVWIVTYNITNTGSVAGAEVSQLYLEFPPSAEEPPSVLRGFESTHLVPGETKSATIKLSRYDLSVWNSVQQGWSRPQGPIGVLVGASSRDFRLKGSIAA</sequence>
<dbReference type="GO" id="GO:0008422">
    <property type="term" value="F:beta-glucosidase activity"/>
    <property type="evidence" value="ECO:0007669"/>
    <property type="project" value="UniProtKB-EC"/>
</dbReference>
<evidence type="ECO:0000256" key="10">
    <source>
        <dbReference type="ARBA" id="ARBA00023326"/>
    </source>
</evidence>
<keyword evidence="15" id="KW-1185">Reference proteome</keyword>
<dbReference type="FunFam" id="3.40.50.1700:FF:000003">
    <property type="entry name" value="Probable beta-glucosidase"/>
    <property type="match status" value="1"/>
</dbReference>
<comment type="pathway">
    <text evidence="2">Glycan metabolism; cellulose degradation.</text>
</comment>
<dbReference type="AlphaFoldDB" id="A0A9P6ATA2"/>
<dbReference type="EC" id="3.2.1.21" evidence="4"/>
<comment type="catalytic activity">
    <reaction evidence="1">
        <text>Hydrolysis of terminal, non-reducing beta-D-glucosyl residues with release of beta-D-glucose.</text>
        <dbReference type="EC" id="3.2.1.21"/>
    </reaction>
</comment>
<dbReference type="EMBL" id="MU128999">
    <property type="protein sequence ID" value="KAF9511518.1"/>
    <property type="molecule type" value="Genomic_DNA"/>
</dbReference>
<comment type="caution">
    <text evidence="14">The sequence shown here is derived from an EMBL/GenBank/DDBJ whole genome shotgun (WGS) entry which is preliminary data.</text>
</comment>
<keyword evidence="10" id="KW-0624">Polysaccharide degradation</keyword>
<evidence type="ECO:0000256" key="11">
    <source>
        <dbReference type="SAM" id="MobiDB-lite"/>
    </source>
</evidence>
<gene>
    <name evidence="14" type="ORF">BS47DRAFT_1346677</name>
</gene>
<dbReference type="Gene3D" id="2.60.40.10">
    <property type="entry name" value="Immunoglobulins"/>
    <property type="match status" value="1"/>
</dbReference>
<feature type="domain" description="Fibronectin type III-like" evidence="13">
    <location>
        <begin position="769"/>
        <end position="838"/>
    </location>
</feature>
<dbReference type="Gene3D" id="3.40.50.1700">
    <property type="entry name" value="Glycoside hydrolase family 3 C-terminal domain"/>
    <property type="match status" value="1"/>
</dbReference>
<dbReference type="InterPro" id="IPR001764">
    <property type="entry name" value="Glyco_hydro_3_N"/>
</dbReference>
<dbReference type="SUPFAM" id="SSF52279">
    <property type="entry name" value="Beta-D-glucan exohydrolase, C-terminal domain"/>
    <property type="match status" value="1"/>
</dbReference>
<dbReference type="InterPro" id="IPR036881">
    <property type="entry name" value="Glyco_hydro_3_C_sf"/>
</dbReference>
<evidence type="ECO:0000256" key="3">
    <source>
        <dbReference type="ARBA" id="ARBA00005336"/>
    </source>
</evidence>
<keyword evidence="8" id="KW-0119">Carbohydrate metabolism</keyword>
<dbReference type="SMART" id="SM01217">
    <property type="entry name" value="Fn3_like"/>
    <property type="match status" value="1"/>
</dbReference>
<dbReference type="InterPro" id="IPR050288">
    <property type="entry name" value="Cellulose_deg_GH3"/>
</dbReference>
<dbReference type="SUPFAM" id="SSF51445">
    <property type="entry name" value="(Trans)glycosidases"/>
    <property type="match status" value="1"/>
</dbReference>
<keyword evidence="5 14" id="KW-0378">Hydrolase</keyword>
<feature type="region of interest" description="Disordered" evidence="11">
    <location>
        <begin position="104"/>
        <end position="124"/>
    </location>
</feature>
<keyword evidence="12" id="KW-0732">Signal</keyword>
<evidence type="ECO:0000313" key="15">
    <source>
        <dbReference type="Proteomes" id="UP000886523"/>
    </source>
</evidence>
<evidence type="ECO:0000256" key="6">
    <source>
        <dbReference type="ARBA" id="ARBA00023001"/>
    </source>
</evidence>
<dbReference type="Gene3D" id="3.20.20.300">
    <property type="entry name" value="Glycoside hydrolase, family 3, N-terminal domain"/>
    <property type="match status" value="1"/>
</dbReference>
<evidence type="ECO:0000256" key="5">
    <source>
        <dbReference type="ARBA" id="ARBA00022801"/>
    </source>
</evidence>
<evidence type="ECO:0000256" key="2">
    <source>
        <dbReference type="ARBA" id="ARBA00004987"/>
    </source>
</evidence>